<sequence length="144" mass="17007">MNTHLSHARHNKNACDKLHDLKEFPDWTSTTAFYCAMHYAYSILFPLTEQEFTYKNIDQYYSKNSSNGSTKHSLTSRLIQKYHDSIAEKYKQLKDTAHTARYHDYEIHPNVVGKMRRNMSFISEYCENKFCNSSEDLESKKETS</sequence>
<dbReference type="EMBL" id="JAKEVY010000001">
    <property type="protein sequence ID" value="MCF1713037.1"/>
    <property type="molecule type" value="Genomic_DNA"/>
</dbReference>
<organism evidence="1 2">
    <name type="scientific">Flavihumibacter fluminis</name>
    <dbReference type="NCBI Taxonomy" id="2909236"/>
    <lineage>
        <taxon>Bacteria</taxon>
        <taxon>Pseudomonadati</taxon>
        <taxon>Bacteroidota</taxon>
        <taxon>Chitinophagia</taxon>
        <taxon>Chitinophagales</taxon>
        <taxon>Chitinophagaceae</taxon>
        <taxon>Flavihumibacter</taxon>
    </lineage>
</organism>
<gene>
    <name evidence="1" type="ORF">L0U88_00155</name>
</gene>
<dbReference type="Proteomes" id="UP001200145">
    <property type="component" value="Unassembled WGS sequence"/>
</dbReference>
<keyword evidence="2" id="KW-1185">Reference proteome</keyword>
<comment type="caution">
    <text evidence="1">The sequence shown here is derived from an EMBL/GenBank/DDBJ whole genome shotgun (WGS) entry which is preliminary data.</text>
</comment>
<accession>A0ABS9BBU4</accession>
<reference evidence="1 2" key="1">
    <citation type="submission" date="2022-01" db="EMBL/GenBank/DDBJ databases">
        <title>Flavihumibacter sp. nov., isolated from sediment of a river.</title>
        <authorList>
            <person name="Liu H."/>
        </authorList>
    </citation>
    <scope>NUCLEOTIDE SEQUENCE [LARGE SCALE GENOMIC DNA]</scope>
    <source>
        <strain evidence="1 2">RY-1</strain>
    </source>
</reference>
<name>A0ABS9BBU4_9BACT</name>
<evidence type="ECO:0008006" key="3">
    <source>
        <dbReference type="Google" id="ProtNLM"/>
    </source>
</evidence>
<evidence type="ECO:0000313" key="1">
    <source>
        <dbReference type="EMBL" id="MCF1713037.1"/>
    </source>
</evidence>
<dbReference type="RefSeq" id="WP_234863455.1">
    <property type="nucleotide sequence ID" value="NZ_JAKEVY010000001.1"/>
</dbReference>
<proteinExistence type="predicted"/>
<evidence type="ECO:0000313" key="2">
    <source>
        <dbReference type="Proteomes" id="UP001200145"/>
    </source>
</evidence>
<protein>
    <recommendedName>
        <fullName evidence="3">HEPN domain-containing protein</fullName>
    </recommendedName>
</protein>